<reference evidence="5 6" key="1">
    <citation type="submission" date="2014-08" db="EMBL/GenBank/DDBJ databases">
        <authorList>
            <person name="Bunnell A."/>
            <person name="Chain P.S."/>
            <person name="Chertkov O."/>
            <person name="Currie B.J."/>
            <person name="Daligault H.E."/>
            <person name="Davenport K.W."/>
            <person name="Davis C."/>
            <person name="Gleasner C.D."/>
            <person name="Johnson S.L."/>
            <person name="Kaestli M."/>
            <person name="Koren S."/>
            <person name="Kunde Y.A."/>
            <person name="Mayo M."/>
            <person name="McMurry K.K."/>
            <person name="Price E.P."/>
            <person name="Reitenga K.G."/>
            <person name="Robison R."/>
            <person name="Rosovitz M.J."/>
            <person name="Sarovich D.S."/>
            <person name="Teshima H."/>
        </authorList>
    </citation>
    <scope>NUCLEOTIDE SEQUENCE [LARGE SCALE GENOMIC DNA]</scope>
    <source>
        <strain evidence="5 6">MSHR44</strain>
    </source>
</reference>
<dbReference type="RefSeq" id="WP_023358789.1">
    <property type="nucleotide sequence ID" value="NZ_LWYN01000223.1"/>
</dbReference>
<feature type="domain" description="FAD-binding FR-type" evidence="4">
    <location>
        <begin position="101"/>
        <end position="202"/>
    </location>
</feature>
<sequence>MQTCDVTEVNSGATFTIRCDDIILDGALAQGISLPHQCRGASCGTCKARVIEGEVDHGWSLGDALSDEEKSRGYCLLCQARPVTDTLRIETVAPVQSPSEVRERKAEVASVVNLTPRVKRVVLALPAHEDFRYAAGAYVEFQLDGVTPNRMYSLASPEREDGLLEFWVARHPEGLASGYIHDELAVGDSVRILGPFGHCRMPGGSGPVIGLAGGTGLAPVLAIFEDALRRGATDDLLLVLSVREVREVFAQDRIMGLARRYPNFRYQVLVTDEPSRYTDTPMLATTWLLAHYRSLVDYRIVIGGSPGFVDACIAACLSLGVAGTSIAVDSFVPVGSVPATSDNTTVVGRE</sequence>
<dbReference type="Pfam" id="PF00111">
    <property type="entry name" value="Fer2"/>
    <property type="match status" value="1"/>
</dbReference>
<dbReference type="PRINTS" id="PR00410">
    <property type="entry name" value="PHEHYDRXLASE"/>
</dbReference>
<keyword evidence="2" id="KW-0479">Metal-binding</keyword>
<dbReference type="Pfam" id="PF00970">
    <property type="entry name" value="FAD_binding_6"/>
    <property type="match status" value="1"/>
</dbReference>
<proteinExistence type="predicted"/>
<comment type="cofactor">
    <cofactor evidence="1">
        <name>FAD</name>
        <dbReference type="ChEBI" id="CHEBI:57692"/>
    </cofactor>
</comment>
<dbReference type="PROSITE" id="PS51085">
    <property type="entry name" value="2FE2S_FER_2"/>
    <property type="match status" value="1"/>
</dbReference>
<dbReference type="InterPro" id="IPR008333">
    <property type="entry name" value="Cbr1-like_FAD-bd_dom"/>
</dbReference>
<evidence type="ECO:0000256" key="1">
    <source>
        <dbReference type="ARBA" id="ARBA00001974"/>
    </source>
</evidence>
<dbReference type="InterPro" id="IPR039261">
    <property type="entry name" value="FNR_nucleotide-bd"/>
</dbReference>
<dbReference type="PANTHER" id="PTHR47354">
    <property type="entry name" value="NADH OXIDOREDUCTASE HCR"/>
    <property type="match status" value="1"/>
</dbReference>
<evidence type="ECO:0000256" key="2">
    <source>
        <dbReference type="ARBA" id="ARBA00022714"/>
    </source>
</evidence>
<evidence type="ECO:0000313" key="5">
    <source>
        <dbReference type="EMBL" id="KGX11386.1"/>
    </source>
</evidence>
<feature type="domain" description="2Fe-2S ferredoxin-type" evidence="3">
    <location>
        <begin position="1"/>
        <end position="95"/>
    </location>
</feature>
<dbReference type="InterPro" id="IPR006058">
    <property type="entry name" value="2Fe2S_fd_BS"/>
</dbReference>
<dbReference type="CDD" id="cd00207">
    <property type="entry name" value="fer2"/>
    <property type="match status" value="1"/>
</dbReference>
<dbReference type="Gene3D" id="3.40.50.80">
    <property type="entry name" value="Nucleotide-binding domain of ferredoxin-NADP reductase (FNR) module"/>
    <property type="match status" value="1"/>
</dbReference>
<dbReference type="Proteomes" id="UP000030475">
    <property type="component" value="Unassembled WGS sequence"/>
</dbReference>
<accession>A0AA40JG92</accession>
<evidence type="ECO:0000259" key="3">
    <source>
        <dbReference type="PROSITE" id="PS51085"/>
    </source>
</evidence>
<dbReference type="AlphaFoldDB" id="A0AA40JG92"/>
<dbReference type="KEGG" id="but:X994_3856"/>
<keyword evidence="2" id="KW-0411">Iron-sulfur</keyword>
<dbReference type="InterPro" id="IPR001041">
    <property type="entry name" value="2Fe-2S_ferredoxin-type"/>
</dbReference>
<dbReference type="InterPro" id="IPR001433">
    <property type="entry name" value="OxRdtase_FAD/NAD-bd"/>
</dbReference>
<dbReference type="InterPro" id="IPR017927">
    <property type="entry name" value="FAD-bd_FR_type"/>
</dbReference>
<dbReference type="CDD" id="cd06187">
    <property type="entry name" value="O2ase_reductase_like"/>
    <property type="match status" value="1"/>
</dbReference>
<protein>
    <submittedName>
        <fullName evidence="5">2Fe-2S iron-sulfur cluster binding domain protein</fullName>
    </submittedName>
</protein>
<dbReference type="SUPFAM" id="SSF54292">
    <property type="entry name" value="2Fe-2S ferredoxin-like"/>
    <property type="match status" value="1"/>
</dbReference>
<keyword evidence="2" id="KW-0408">Iron</keyword>
<dbReference type="PROSITE" id="PS00197">
    <property type="entry name" value="2FE2S_FER_1"/>
    <property type="match status" value="1"/>
</dbReference>
<dbReference type="GO" id="GO:0016491">
    <property type="term" value="F:oxidoreductase activity"/>
    <property type="evidence" value="ECO:0007669"/>
    <property type="project" value="InterPro"/>
</dbReference>
<evidence type="ECO:0000313" key="6">
    <source>
        <dbReference type="Proteomes" id="UP000030475"/>
    </source>
</evidence>
<name>A0AA40JG92_BURPE</name>
<dbReference type="PROSITE" id="PS51384">
    <property type="entry name" value="FAD_FR"/>
    <property type="match status" value="1"/>
</dbReference>
<gene>
    <name evidence="5" type="ORF">Y036_4294</name>
</gene>
<keyword evidence="2" id="KW-0001">2Fe-2S</keyword>
<dbReference type="Gene3D" id="3.10.20.30">
    <property type="match status" value="1"/>
</dbReference>
<dbReference type="InterPro" id="IPR036010">
    <property type="entry name" value="2Fe-2S_ferredoxin-like_sf"/>
</dbReference>
<dbReference type="InterPro" id="IPR017938">
    <property type="entry name" value="Riboflavin_synthase-like_b-brl"/>
</dbReference>
<dbReference type="SUPFAM" id="SSF52343">
    <property type="entry name" value="Ferredoxin reductase-like, C-terminal NADP-linked domain"/>
    <property type="match status" value="1"/>
</dbReference>
<dbReference type="InterPro" id="IPR050415">
    <property type="entry name" value="MRET"/>
</dbReference>
<dbReference type="GO" id="GO:0051537">
    <property type="term" value="F:2 iron, 2 sulfur cluster binding"/>
    <property type="evidence" value="ECO:0007669"/>
    <property type="project" value="UniProtKB-KW"/>
</dbReference>
<dbReference type="SUPFAM" id="SSF63380">
    <property type="entry name" value="Riboflavin synthase domain-like"/>
    <property type="match status" value="1"/>
</dbReference>
<dbReference type="EMBL" id="JQIM01000009">
    <property type="protein sequence ID" value="KGX11386.1"/>
    <property type="molecule type" value="Genomic_DNA"/>
</dbReference>
<dbReference type="InterPro" id="IPR012675">
    <property type="entry name" value="Beta-grasp_dom_sf"/>
</dbReference>
<comment type="caution">
    <text evidence="5">The sequence shown here is derived from an EMBL/GenBank/DDBJ whole genome shotgun (WGS) entry which is preliminary data.</text>
</comment>
<evidence type="ECO:0000259" key="4">
    <source>
        <dbReference type="PROSITE" id="PS51384"/>
    </source>
</evidence>
<dbReference type="PANTHER" id="PTHR47354:SF5">
    <property type="entry name" value="PROTEIN RFBI"/>
    <property type="match status" value="1"/>
</dbReference>
<dbReference type="Pfam" id="PF00175">
    <property type="entry name" value="NAD_binding_1"/>
    <property type="match status" value="1"/>
</dbReference>
<organism evidence="5 6">
    <name type="scientific">Burkholderia pseudomallei</name>
    <name type="common">Pseudomonas pseudomallei</name>
    <dbReference type="NCBI Taxonomy" id="28450"/>
    <lineage>
        <taxon>Bacteria</taxon>
        <taxon>Pseudomonadati</taxon>
        <taxon>Pseudomonadota</taxon>
        <taxon>Betaproteobacteria</taxon>
        <taxon>Burkholderiales</taxon>
        <taxon>Burkholderiaceae</taxon>
        <taxon>Burkholderia</taxon>
        <taxon>pseudomallei group</taxon>
    </lineage>
</organism>
<dbReference type="Gene3D" id="2.40.30.10">
    <property type="entry name" value="Translation factors"/>
    <property type="match status" value="1"/>
</dbReference>